<dbReference type="InterPro" id="IPR003961">
    <property type="entry name" value="FN3_dom"/>
</dbReference>
<proteinExistence type="predicted"/>
<dbReference type="EMBL" id="JARKHS020033118">
    <property type="protein sequence ID" value="KAK8759377.1"/>
    <property type="molecule type" value="Genomic_DNA"/>
</dbReference>
<feature type="domain" description="Fibronectin type-III" evidence="1">
    <location>
        <begin position="272"/>
        <end position="374"/>
    </location>
</feature>
<dbReference type="InterPro" id="IPR036116">
    <property type="entry name" value="FN3_sf"/>
</dbReference>
<dbReference type="InterPro" id="IPR013783">
    <property type="entry name" value="Ig-like_fold"/>
</dbReference>
<sequence>MLSNIGSPAMYFELQACPAHRYGADCKQSRVCFCKTEEFCNVHTGTCAKDLGLCRQGWRNSPFCDTSYPLLKYGPSVSSVSDRNATISFDPWSPSFDIGIGKPKEYLIEYKVANETWNSKTVLATTSSATLSAFLSPLRSGTRYEVRVLVIDEDGHHREHGASSTHFQTACGAPAFPPQILKIDKSSPSAIVIKWTNPPRESWNCWSVNVVLEVDGVPKEFNLTESGTIAQDMYSIPVTPYTTVNIRLRLRTPDNNYSAWTKNMPVVSAEDAPTEPAYVVLRRNGSTEVEVAWGCPKLANGVIRHYRVLYKPLTLLVPHCALRSQQETEVTVPPTLLSANLTGLHPYTTYRVSVAAVTVSPGKAAEVTFDTLEAAPLPPADLRADQQSLDRVSLSWDAPYPPHGVLQGYRLQYRKSGDRRSVTTTEIVHGTCKSEKAYTPRHCYTVTNLHPNVIYHFSV</sequence>
<evidence type="ECO:0000259" key="1">
    <source>
        <dbReference type="PROSITE" id="PS50853"/>
    </source>
</evidence>
<feature type="domain" description="Fibronectin type-III" evidence="1">
    <location>
        <begin position="177"/>
        <end position="271"/>
    </location>
</feature>
<dbReference type="Pfam" id="PF00041">
    <property type="entry name" value="fn3"/>
    <property type="match status" value="2"/>
</dbReference>
<dbReference type="PANTHER" id="PTHR26391:SF18">
    <property type="entry name" value="PROTEIN KINASE RECEPTOR TIE-1, PUTATIVE-RELATED"/>
    <property type="match status" value="1"/>
</dbReference>
<evidence type="ECO:0000313" key="3">
    <source>
        <dbReference type="Proteomes" id="UP001321473"/>
    </source>
</evidence>
<keyword evidence="3" id="KW-1185">Reference proteome</keyword>
<name>A0AAQ4DA87_AMBAM</name>
<dbReference type="SMART" id="SM00060">
    <property type="entry name" value="FN3"/>
    <property type="match status" value="4"/>
</dbReference>
<dbReference type="Gene3D" id="2.60.40.10">
    <property type="entry name" value="Immunoglobulins"/>
    <property type="match status" value="4"/>
</dbReference>
<reference evidence="2 3" key="1">
    <citation type="journal article" date="2023" name="Arcadia Sci">
        <title>De novo assembly of a long-read Amblyomma americanum tick genome.</title>
        <authorList>
            <person name="Chou S."/>
            <person name="Poskanzer K.E."/>
            <person name="Rollins M."/>
            <person name="Thuy-Boun P.S."/>
        </authorList>
    </citation>
    <scope>NUCLEOTIDE SEQUENCE [LARGE SCALE GENOMIC DNA]</scope>
    <source>
        <strain evidence="2">F_SG_1</strain>
        <tissue evidence="2">Salivary glands</tissue>
    </source>
</reference>
<protein>
    <recommendedName>
        <fullName evidence="1">Fibronectin type-III domain-containing protein</fullName>
    </recommendedName>
</protein>
<evidence type="ECO:0000313" key="2">
    <source>
        <dbReference type="EMBL" id="KAK8759377.1"/>
    </source>
</evidence>
<accession>A0AAQ4DA87</accession>
<comment type="caution">
    <text evidence="2">The sequence shown here is derived from an EMBL/GenBank/DDBJ whole genome shotgun (WGS) entry which is preliminary data.</text>
</comment>
<dbReference type="Proteomes" id="UP001321473">
    <property type="component" value="Unassembled WGS sequence"/>
</dbReference>
<dbReference type="PANTHER" id="PTHR26391">
    <property type="entry name" value="INACTIVE TYROSINE-PROTEIN KINASE 7"/>
    <property type="match status" value="1"/>
</dbReference>
<gene>
    <name evidence="2" type="ORF">V5799_002991</name>
</gene>
<feature type="domain" description="Fibronectin type-III" evidence="1">
    <location>
        <begin position="378"/>
        <end position="459"/>
    </location>
</feature>
<dbReference type="SUPFAM" id="SSF49265">
    <property type="entry name" value="Fibronectin type III"/>
    <property type="match status" value="2"/>
</dbReference>
<dbReference type="AlphaFoldDB" id="A0AAQ4DA87"/>
<dbReference type="CDD" id="cd00063">
    <property type="entry name" value="FN3"/>
    <property type="match status" value="3"/>
</dbReference>
<feature type="domain" description="Fibronectin type-III" evidence="1">
    <location>
        <begin position="71"/>
        <end position="172"/>
    </location>
</feature>
<dbReference type="PROSITE" id="PS50853">
    <property type="entry name" value="FN3"/>
    <property type="match status" value="4"/>
</dbReference>
<organism evidence="2 3">
    <name type="scientific">Amblyomma americanum</name>
    <name type="common">Lone star tick</name>
    <dbReference type="NCBI Taxonomy" id="6943"/>
    <lineage>
        <taxon>Eukaryota</taxon>
        <taxon>Metazoa</taxon>
        <taxon>Ecdysozoa</taxon>
        <taxon>Arthropoda</taxon>
        <taxon>Chelicerata</taxon>
        <taxon>Arachnida</taxon>
        <taxon>Acari</taxon>
        <taxon>Parasitiformes</taxon>
        <taxon>Ixodida</taxon>
        <taxon>Ixodoidea</taxon>
        <taxon>Ixodidae</taxon>
        <taxon>Amblyomminae</taxon>
        <taxon>Amblyomma</taxon>
    </lineage>
</organism>